<protein>
    <submittedName>
        <fullName evidence="4">ABC transporter ATP-binding protein YufO</fullName>
    </submittedName>
</protein>
<dbReference type="InterPro" id="IPR017871">
    <property type="entry name" value="ABC_transporter-like_CS"/>
</dbReference>
<evidence type="ECO:0000256" key="2">
    <source>
        <dbReference type="ARBA" id="ARBA00022840"/>
    </source>
</evidence>
<feature type="domain" description="ABC transporter" evidence="3">
    <location>
        <begin position="4"/>
        <end position="239"/>
    </location>
</feature>
<dbReference type="Gene3D" id="3.40.50.300">
    <property type="entry name" value="P-loop containing nucleotide triphosphate hydrolases"/>
    <property type="match status" value="2"/>
</dbReference>
<dbReference type="EMBL" id="BJLA01000018">
    <property type="protein sequence ID" value="GEA33060.1"/>
    <property type="molecule type" value="Genomic_DNA"/>
</dbReference>
<dbReference type="PANTHER" id="PTHR43790:SF4">
    <property type="entry name" value="GUANOSINE IMPORT ATP-BINDING PROTEIN NUPO"/>
    <property type="match status" value="1"/>
</dbReference>
<organism evidence="4 5">
    <name type="scientific">Clostridium diolis</name>
    <dbReference type="NCBI Taxonomy" id="223919"/>
    <lineage>
        <taxon>Bacteria</taxon>
        <taxon>Bacillati</taxon>
        <taxon>Bacillota</taxon>
        <taxon>Clostridia</taxon>
        <taxon>Eubacteriales</taxon>
        <taxon>Clostridiaceae</taxon>
        <taxon>Clostridium</taxon>
    </lineage>
</organism>
<accession>A0AAV3W4X3</accession>
<dbReference type="RefSeq" id="WP_243141337.1">
    <property type="nucleotide sequence ID" value="NZ_BJLA01000018.1"/>
</dbReference>
<dbReference type="SUPFAM" id="SSF52540">
    <property type="entry name" value="P-loop containing nucleoside triphosphate hydrolases"/>
    <property type="match status" value="2"/>
</dbReference>
<dbReference type="PANTHER" id="PTHR43790">
    <property type="entry name" value="CARBOHYDRATE TRANSPORT ATP-BINDING PROTEIN MG119-RELATED"/>
    <property type="match status" value="1"/>
</dbReference>
<evidence type="ECO:0000259" key="3">
    <source>
        <dbReference type="PROSITE" id="PS50893"/>
    </source>
</evidence>
<evidence type="ECO:0000313" key="5">
    <source>
        <dbReference type="Proteomes" id="UP000325212"/>
    </source>
</evidence>
<dbReference type="InterPro" id="IPR027417">
    <property type="entry name" value="P-loop_NTPase"/>
</dbReference>
<keyword evidence="5" id="KW-1185">Reference proteome</keyword>
<dbReference type="AlphaFoldDB" id="A0AAV3W4X3"/>
<dbReference type="GO" id="GO:0016887">
    <property type="term" value="F:ATP hydrolysis activity"/>
    <property type="evidence" value="ECO:0007669"/>
    <property type="project" value="InterPro"/>
</dbReference>
<keyword evidence="2 4" id="KW-0067">ATP-binding</keyword>
<dbReference type="PROSITE" id="PS00211">
    <property type="entry name" value="ABC_TRANSPORTER_1"/>
    <property type="match status" value="2"/>
</dbReference>
<comment type="caution">
    <text evidence="4">The sequence shown here is derived from an EMBL/GenBank/DDBJ whole genome shotgun (WGS) entry which is preliminary data.</text>
</comment>
<name>A0AAV3W4X3_9CLOT</name>
<dbReference type="CDD" id="cd03215">
    <property type="entry name" value="ABC_Carb_Monos_II"/>
    <property type="match status" value="1"/>
</dbReference>
<reference evidence="4 5" key="1">
    <citation type="submission" date="2019-06" db="EMBL/GenBank/DDBJ databases">
        <title>Draft genome sequence of Clostridium diolis DSM 15410.</title>
        <authorList>
            <person name="Kobayashi H."/>
            <person name="Tanizawa Y."/>
            <person name="Tohno M."/>
        </authorList>
    </citation>
    <scope>NUCLEOTIDE SEQUENCE [LARGE SCALE GENOMIC DNA]</scope>
    <source>
        <strain evidence="4 5">DSM 15410</strain>
    </source>
</reference>
<evidence type="ECO:0000313" key="4">
    <source>
        <dbReference type="EMBL" id="GEA33060.1"/>
    </source>
</evidence>
<dbReference type="InterPro" id="IPR003593">
    <property type="entry name" value="AAA+_ATPase"/>
</dbReference>
<feature type="domain" description="ABC transporter" evidence="3">
    <location>
        <begin position="256"/>
        <end position="502"/>
    </location>
</feature>
<gene>
    <name evidence="4" type="primary">yufO</name>
    <name evidence="4" type="ORF">CDIOL_39830</name>
</gene>
<evidence type="ECO:0000256" key="1">
    <source>
        <dbReference type="ARBA" id="ARBA00022741"/>
    </source>
</evidence>
<dbReference type="InterPro" id="IPR050107">
    <property type="entry name" value="ABC_carbohydrate_import_ATPase"/>
</dbReference>
<dbReference type="Proteomes" id="UP000325212">
    <property type="component" value="Unassembled WGS sequence"/>
</dbReference>
<sequence length="511" mass="57263">MEFLRIENMTKKFNNVFANNNINLIIHKGEVHTLLGENGAGKSTLMNIIVGLYQPTKGNIYINGNIVKIDSPAKAVKMGIGMVHQHFMLVEAMTVFENIILGITKDKSIFIKKDIIRKEIMELAKKYELKVELDKQITEISLGEQQKVEILKALYRGAELLILDEPTAALTDLEVVGLFGIIRKLISEKKSVIFISHKMREVLEISDKITILRQGETIKTLDKNNTNSEELANLMIGRELVQSKYKKVKSTKENIISIEHVDYNKKSKHNGLFDISLTIGKGEIVGIAGVDGNGQSQLAQLVTGVISPDNGQVLLKSKRISKFLPENFINSSVSHIPEDRNKMGLIGNMTIKENMVLKDIEKSQFSLGKGWFLKKKEITKYANKMKEKYDIRCDSVEQETRNLSGGNQQKIILAREMEENPELLVAVHPTRGLDVGATRYVHDKMIASRDKGCGVLLISADFEEVLKLSDRILVMFEGKIVGIFSGENPPINEISLAMAGKTNENMEEVLV</sequence>
<dbReference type="GO" id="GO:0005524">
    <property type="term" value="F:ATP binding"/>
    <property type="evidence" value="ECO:0007669"/>
    <property type="project" value="UniProtKB-KW"/>
</dbReference>
<dbReference type="InterPro" id="IPR003439">
    <property type="entry name" value="ABC_transporter-like_ATP-bd"/>
</dbReference>
<dbReference type="Pfam" id="PF00005">
    <property type="entry name" value="ABC_tran"/>
    <property type="match status" value="2"/>
</dbReference>
<dbReference type="SMART" id="SM00382">
    <property type="entry name" value="AAA"/>
    <property type="match status" value="1"/>
</dbReference>
<dbReference type="PROSITE" id="PS50893">
    <property type="entry name" value="ABC_TRANSPORTER_2"/>
    <property type="match status" value="2"/>
</dbReference>
<dbReference type="CDD" id="cd03216">
    <property type="entry name" value="ABC_Carb_Monos_I"/>
    <property type="match status" value="1"/>
</dbReference>
<proteinExistence type="predicted"/>
<keyword evidence="1" id="KW-0547">Nucleotide-binding</keyword>